<gene>
    <name evidence="1" type="ORF">POPTR_002G115400</name>
</gene>
<dbReference type="AlphaFoldDB" id="A0A2K2BHF0"/>
<evidence type="ECO:0000313" key="2">
    <source>
        <dbReference type="Proteomes" id="UP000006729"/>
    </source>
</evidence>
<organism evidence="1 2">
    <name type="scientific">Populus trichocarpa</name>
    <name type="common">Western balsam poplar</name>
    <name type="synonym">Populus balsamifera subsp. trichocarpa</name>
    <dbReference type="NCBI Taxonomy" id="3694"/>
    <lineage>
        <taxon>Eukaryota</taxon>
        <taxon>Viridiplantae</taxon>
        <taxon>Streptophyta</taxon>
        <taxon>Embryophyta</taxon>
        <taxon>Tracheophyta</taxon>
        <taxon>Spermatophyta</taxon>
        <taxon>Magnoliopsida</taxon>
        <taxon>eudicotyledons</taxon>
        <taxon>Gunneridae</taxon>
        <taxon>Pentapetalae</taxon>
        <taxon>rosids</taxon>
        <taxon>fabids</taxon>
        <taxon>Malpighiales</taxon>
        <taxon>Salicaceae</taxon>
        <taxon>Saliceae</taxon>
        <taxon>Populus</taxon>
    </lineage>
</organism>
<dbReference type="InParanoid" id="A0A2K2BHF0"/>
<accession>A0A2K2BHF0</accession>
<proteinExistence type="predicted"/>
<name>A0A2K2BHF0_POPTR</name>
<protein>
    <submittedName>
        <fullName evidence="1">Uncharacterized protein</fullName>
    </submittedName>
</protein>
<dbReference type="EMBL" id="CM009291">
    <property type="protein sequence ID" value="PNT49206.1"/>
    <property type="molecule type" value="Genomic_DNA"/>
</dbReference>
<dbReference type="Proteomes" id="UP000006729">
    <property type="component" value="Chromosome 2"/>
</dbReference>
<keyword evidence="2" id="KW-1185">Reference proteome</keyword>
<sequence>MDCFIYGYWKRLKGGLVAMIIKIPRSECYRHGMTDSSTPIEYEHQPPLYL</sequence>
<reference evidence="1 2" key="1">
    <citation type="journal article" date="2006" name="Science">
        <title>The genome of black cottonwood, Populus trichocarpa (Torr. &amp; Gray).</title>
        <authorList>
            <person name="Tuskan G.A."/>
            <person name="Difazio S."/>
            <person name="Jansson S."/>
            <person name="Bohlmann J."/>
            <person name="Grigoriev I."/>
            <person name="Hellsten U."/>
            <person name="Putnam N."/>
            <person name="Ralph S."/>
            <person name="Rombauts S."/>
            <person name="Salamov A."/>
            <person name="Schein J."/>
            <person name="Sterck L."/>
            <person name="Aerts A."/>
            <person name="Bhalerao R.R."/>
            <person name="Bhalerao R.P."/>
            <person name="Blaudez D."/>
            <person name="Boerjan W."/>
            <person name="Brun A."/>
            <person name="Brunner A."/>
            <person name="Busov V."/>
            <person name="Campbell M."/>
            <person name="Carlson J."/>
            <person name="Chalot M."/>
            <person name="Chapman J."/>
            <person name="Chen G.L."/>
            <person name="Cooper D."/>
            <person name="Coutinho P.M."/>
            <person name="Couturier J."/>
            <person name="Covert S."/>
            <person name="Cronk Q."/>
            <person name="Cunningham R."/>
            <person name="Davis J."/>
            <person name="Degroeve S."/>
            <person name="Dejardin A."/>
            <person name="Depamphilis C."/>
            <person name="Detter J."/>
            <person name="Dirks B."/>
            <person name="Dubchak I."/>
            <person name="Duplessis S."/>
            <person name="Ehlting J."/>
            <person name="Ellis B."/>
            <person name="Gendler K."/>
            <person name="Goodstein D."/>
            <person name="Gribskov M."/>
            <person name="Grimwood J."/>
            <person name="Groover A."/>
            <person name="Gunter L."/>
            <person name="Hamberger B."/>
            <person name="Heinze B."/>
            <person name="Helariutta Y."/>
            <person name="Henrissat B."/>
            <person name="Holligan D."/>
            <person name="Holt R."/>
            <person name="Huang W."/>
            <person name="Islam-Faridi N."/>
            <person name="Jones S."/>
            <person name="Jones-Rhoades M."/>
            <person name="Jorgensen R."/>
            <person name="Joshi C."/>
            <person name="Kangasjarvi J."/>
            <person name="Karlsson J."/>
            <person name="Kelleher C."/>
            <person name="Kirkpatrick R."/>
            <person name="Kirst M."/>
            <person name="Kohler A."/>
            <person name="Kalluri U."/>
            <person name="Larimer F."/>
            <person name="Leebens-Mack J."/>
            <person name="Leple J.C."/>
            <person name="Locascio P."/>
            <person name="Lou Y."/>
            <person name="Lucas S."/>
            <person name="Martin F."/>
            <person name="Montanini B."/>
            <person name="Napoli C."/>
            <person name="Nelson D.R."/>
            <person name="Nelson C."/>
            <person name="Nieminen K."/>
            <person name="Nilsson O."/>
            <person name="Pereda V."/>
            <person name="Peter G."/>
            <person name="Philippe R."/>
            <person name="Pilate G."/>
            <person name="Poliakov A."/>
            <person name="Razumovskaya J."/>
            <person name="Richardson P."/>
            <person name="Rinaldi C."/>
            <person name="Ritland K."/>
            <person name="Rouze P."/>
            <person name="Ryaboy D."/>
            <person name="Schmutz J."/>
            <person name="Schrader J."/>
            <person name="Segerman B."/>
            <person name="Shin H."/>
            <person name="Siddiqui A."/>
            <person name="Sterky F."/>
            <person name="Terry A."/>
            <person name="Tsai C.J."/>
            <person name="Uberbacher E."/>
            <person name="Unneberg P."/>
            <person name="Vahala J."/>
            <person name="Wall K."/>
            <person name="Wessler S."/>
            <person name="Yang G."/>
            <person name="Yin T."/>
            <person name="Douglas C."/>
            <person name="Marra M."/>
            <person name="Sandberg G."/>
            <person name="Van de Peer Y."/>
            <person name="Rokhsar D."/>
        </authorList>
    </citation>
    <scope>NUCLEOTIDE SEQUENCE [LARGE SCALE GENOMIC DNA]</scope>
    <source>
        <strain evidence="2">cv. Nisqually</strain>
    </source>
</reference>
<evidence type="ECO:0000313" key="1">
    <source>
        <dbReference type="EMBL" id="PNT49206.1"/>
    </source>
</evidence>